<evidence type="ECO:0000256" key="1">
    <source>
        <dbReference type="SAM" id="MobiDB-lite"/>
    </source>
</evidence>
<dbReference type="Proteomes" id="UP000184080">
    <property type="component" value="Unassembled WGS sequence"/>
</dbReference>
<proteinExistence type="predicted"/>
<accession>A0A1M6IRQ4</accession>
<evidence type="ECO:0000313" key="3">
    <source>
        <dbReference type="Proteomes" id="UP000184080"/>
    </source>
</evidence>
<feature type="region of interest" description="Disordered" evidence="1">
    <location>
        <begin position="67"/>
        <end position="97"/>
    </location>
</feature>
<feature type="compositionally biased region" description="Polar residues" evidence="1">
    <location>
        <begin position="68"/>
        <end position="79"/>
    </location>
</feature>
<name>A0A1M6IRQ4_9CLOT</name>
<dbReference type="AlphaFoldDB" id="A0A1M6IRQ4"/>
<protein>
    <submittedName>
        <fullName evidence="2">Uncharacterized protein</fullName>
    </submittedName>
</protein>
<keyword evidence="3" id="KW-1185">Reference proteome</keyword>
<sequence>MLKGLICIMSYMYKMNERKKKTRNMMIGAGIGAMAAAAMIGYMNKKGQNNNEKNQDSSCAESGIDITITPTCSSSSQENPEYDDSSIVPEDNYPKDEGYVVIEATDDHHIDSK</sequence>
<organism evidence="2 3">
    <name type="scientific">Clostridium amylolyticum</name>
    <dbReference type="NCBI Taxonomy" id="1121298"/>
    <lineage>
        <taxon>Bacteria</taxon>
        <taxon>Bacillati</taxon>
        <taxon>Bacillota</taxon>
        <taxon>Clostridia</taxon>
        <taxon>Eubacteriales</taxon>
        <taxon>Clostridiaceae</taxon>
        <taxon>Clostridium</taxon>
    </lineage>
</organism>
<reference evidence="2 3" key="1">
    <citation type="submission" date="2016-11" db="EMBL/GenBank/DDBJ databases">
        <authorList>
            <person name="Jaros S."/>
            <person name="Januszkiewicz K."/>
            <person name="Wedrychowicz H."/>
        </authorList>
    </citation>
    <scope>NUCLEOTIDE SEQUENCE [LARGE SCALE GENOMIC DNA]</scope>
    <source>
        <strain evidence="2 3">DSM 21864</strain>
    </source>
</reference>
<dbReference type="RefSeq" id="WP_073008150.1">
    <property type="nucleotide sequence ID" value="NZ_FQZO01000004.1"/>
</dbReference>
<dbReference type="EMBL" id="FQZO01000004">
    <property type="protein sequence ID" value="SHJ37190.1"/>
    <property type="molecule type" value="Genomic_DNA"/>
</dbReference>
<gene>
    <name evidence="2" type="ORF">SAMN05444401_2938</name>
</gene>
<evidence type="ECO:0000313" key="2">
    <source>
        <dbReference type="EMBL" id="SHJ37190.1"/>
    </source>
</evidence>